<reference evidence="1" key="1">
    <citation type="submission" date="2021-03" db="EMBL/GenBank/DDBJ databases">
        <authorList>
            <consortium name="DOE Joint Genome Institute"/>
            <person name="Ahrendt S."/>
            <person name="Looney B.P."/>
            <person name="Miyauchi S."/>
            <person name="Morin E."/>
            <person name="Drula E."/>
            <person name="Courty P.E."/>
            <person name="Chicoki N."/>
            <person name="Fauchery L."/>
            <person name="Kohler A."/>
            <person name="Kuo A."/>
            <person name="Labutti K."/>
            <person name="Pangilinan J."/>
            <person name="Lipzen A."/>
            <person name="Riley R."/>
            <person name="Andreopoulos W."/>
            <person name="He G."/>
            <person name="Johnson J."/>
            <person name="Barry K.W."/>
            <person name="Grigoriev I.V."/>
            <person name="Nagy L."/>
            <person name="Hibbett D."/>
            <person name="Henrissat B."/>
            <person name="Matheny P.B."/>
            <person name="Labbe J."/>
            <person name="Martin F."/>
        </authorList>
    </citation>
    <scope>NUCLEOTIDE SEQUENCE</scope>
    <source>
        <strain evidence="1">HHB10654</strain>
    </source>
</reference>
<sequence length="311" mass="34233">MSSTKSNPSRGGAASSSRTTSSTPRRPRGPDSPRLTTPWSIWSLYSKHGAAPTAREHPAFPKARVPPSAAFIFTREPLFRQAEGRGRRPGSQPSRRVRETWPPVDDAVWGGDQENVGMVVIEDRRCSLMELMASDGYFHDLGPGDQEDEGYQRDDRWSTVRVFESPSQNSLNVERLTTLDPLVDSTARARRFHLEQPIRSCHPESPAKTAGGSGAVHSQSLVLELSTAHHLAQRGPLFDNSLRQVMRACVIDLGRKPVGRTAEWKGPTSPLSCNDCYEISELLAALDSVSAWPARKEDESTSSRSCAVCRA</sequence>
<comment type="caution">
    <text evidence="1">The sequence shown here is derived from an EMBL/GenBank/DDBJ whole genome shotgun (WGS) entry which is preliminary data.</text>
</comment>
<keyword evidence="2" id="KW-1185">Reference proteome</keyword>
<gene>
    <name evidence="1" type="ORF">BV25DRAFT_1919217</name>
</gene>
<reference evidence="1" key="2">
    <citation type="journal article" date="2022" name="New Phytol.">
        <title>Evolutionary transition to the ectomycorrhizal habit in the genomes of a hyperdiverse lineage of mushroom-forming fungi.</title>
        <authorList>
            <person name="Looney B."/>
            <person name="Miyauchi S."/>
            <person name="Morin E."/>
            <person name="Drula E."/>
            <person name="Courty P.E."/>
            <person name="Kohler A."/>
            <person name="Kuo A."/>
            <person name="LaButti K."/>
            <person name="Pangilinan J."/>
            <person name="Lipzen A."/>
            <person name="Riley R."/>
            <person name="Andreopoulos W."/>
            <person name="He G."/>
            <person name="Johnson J."/>
            <person name="Nolan M."/>
            <person name="Tritt A."/>
            <person name="Barry K.W."/>
            <person name="Grigoriev I.V."/>
            <person name="Nagy L.G."/>
            <person name="Hibbett D."/>
            <person name="Henrissat B."/>
            <person name="Matheny P.B."/>
            <person name="Labbe J."/>
            <person name="Martin F.M."/>
        </authorList>
    </citation>
    <scope>NUCLEOTIDE SEQUENCE</scope>
    <source>
        <strain evidence="1">HHB10654</strain>
    </source>
</reference>
<proteinExistence type="predicted"/>
<dbReference type="Proteomes" id="UP000814140">
    <property type="component" value="Unassembled WGS sequence"/>
</dbReference>
<accession>A0ACB8SRV7</accession>
<evidence type="ECO:0000313" key="2">
    <source>
        <dbReference type="Proteomes" id="UP000814140"/>
    </source>
</evidence>
<organism evidence="1 2">
    <name type="scientific">Artomyces pyxidatus</name>
    <dbReference type="NCBI Taxonomy" id="48021"/>
    <lineage>
        <taxon>Eukaryota</taxon>
        <taxon>Fungi</taxon>
        <taxon>Dikarya</taxon>
        <taxon>Basidiomycota</taxon>
        <taxon>Agaricomycotina</taxon>
        <taxon>Agaricomycetes</taxon>
        <taxon>Russulales</taxon>
        <taxon>Auriscalpiaceae</taxon>
        <taxon>Artomyces</taxon>
    </lineage>
</organism>
<name>A0ACB8SRV7_9AGAM</name>
<evidence type="ECO:0000313" key="1">
    <source>
        <dbReference type="EMBL" id="KAI0058516.1"/>
    </source>
</evidence>
<protein>
    <submittedName>
        <fullName evidence="1">Uncharacterized protein</fullName>
    </submittedName>
</protein>
<dbReference type="EMBL" id="MU277234">
    <property type="protein sequence ID" value="KAI0058516.1"/>
    <property type="molecule type" value="Genomic_DNA"/>
</dbReference>